<dbReference type="EMBL" id="UINC01068715">
    <property type="protein sequence ID" value="SVC01543.1"/>
    <property type="molecule type" value="Genomic_DNA"/>
</dbReference>
<evidence type="ECO:0000313" key="1">
    <source>
        <dbReference type="EMBL" id="SVC01543.1"/>
    </source>
</evidence>
<gene>
    <name evidence="1" type="ORF">METZ01_LOCUS254397</name>
</gene>
<feature type="non-terminal residue" evidence="1">
    <location>
        <position position="1"/>
    </location>
</feature>
<dbReference type="AlphaFoldDB" id="A0A382IRP4"/>
<reference evidence="1" key="1">
    <citation type="submission" date="2018-05" db="EMBL/GenBank/DDBJ databases">
        <authorList>
            <person name="Lanie J.A."/>
            <person name="Ng W.-L."/>
            <person name="Kazmierczak K.M."/>
            <person name="Andrzejewski T.M."/>
            <person name="Davidsen T.M."/>
            <person name="Wayne K.J."/>
            <person name="Tettelin H."/>
            <person name="Glass J.I."/>
            <person name="Rusch D."/>
            <person name="Podicherti R."/>
            <person name="Tsui H.-C.T."/>
            <person name="Winkler M.E."/>
        </authorList>
    </citation>
    <scope>NUCLEOTIDE SEQUENCE</scope>
</reference>
<sequence>VEVLSESSEQGKTRHPAKNCKTPFPGYRIVTYDFEYVSVDGERPNPVCLVWHDWESGETHRI</sequence>
<protein>
    <submittedName>
        <fullName evidence="1">Uncharacterized protein</fullName>
    </submittedName>
</protein>
<organism evidence="1">
    <name type="scientific">marine metagenome</name>
    <dbReference type="NCBI Taxonomy" id="408172"/>
    <lineage>
        <taxon>unclassified sequences</taxon>
        <taxon>metagenomes</taxon>
        <taxon>ecological metagenomes</taxon>
    </lineage>
</organism>
<name>A0A382IRP4_9ZZZZ</name>
<proteinExistence type="predicted"/>
<feature type="non-terminal residue" evidence="1">
    <location>
        <position position="62"/>
    </location>
</feature>
<accession>A0A382IRP4</accession>